<feature type="domain" description="Helix-turn-helix" evidence="1">
    <location>
        <begin position="4"/>
        <end position="48"/>
    </location>
</feature>
<gene>
    <name evidence="2" type="ORF">GT755_01225</name>
</gene>
<dbReference type="Pfam" id="PF12728">
    <property type="entry name" value="HTH_17"/>
    <property type="match status" value="1"/>
</dbReference>
<dbReference type="InterPro" id="IPR010093">
    <property type="entry name" value="SinI_DNA-bd"/>
</dbReference>
<sequence length="137" mass="14981">MQPYSVEQVANLLGLHVKTVRNYVRDGKLKAVRIGKQYRITREDLEAFTGQPVVPETVRRHRAVEVSSVVQVDAISREQTDRISNAVIALANSGSAEGKLRVEAIYDEVRASLKIVVIGGVADTAALLTIVDALTKE</sequence>
<comment type="caution">
    <text evidence="2">The sequence shown here is derived from an EMBL/GenBank/DDBJ whole genome shotgun (WGS) entry which is preliminary data.</text>
</comment>
<evidence type="ECO:0000313" key="2">
    <source>
        <dbReference type="EMBL" id="NAS20301.1"/>
    </source>
</evidence>
<organism evidence="2 3">
    <name type="scientific">Herbidospora solisilvae</name>
    <dbReference type="NCBI Taxonomy" id="2696284"/>
    <lineage>
        <taxon>Bacteria</taxon>
        <taxon>Bacillati</taxon>
        <taxon>Actinomycetota</taxon>
        <taxon>Actinomycetes</taxon>
        <taxon>Streptosporangiales</taxon>
        <taxon>Streptosporangiaceae</taxon>
        <taxon>Herbidospora</taxon>
    </lineage>
</organism>
<name>A0A7C9J9U1_9ACTN</name>
<reference evidence="2 3" key="1">
    <citation type="submission" date="2020-01" db="EMBL/GenBank/DDBJ databases">
        <title>Herbidospora sp. NEAU-GS84 nov., a novel actinomycete isolated from soil.</title>
        <authorList>
            <person name="Han L."/>
        </authorList>
    </citation>
    <scope>NUCLEOTIDE SEQUENCE [LARGE SCALE GENOMIC DNA]</scope>
    <source>
        <strain evidence="2 3">NEAU-GS84</strain>
    </source>
</reference>
<protein>
    <submittedName>
        <fullName evidence="2">Helix-turn-helix domain-containing protein</fullName>
    </submittedName>
</protein>
<keyword evidence="3" id="KW-1185">Reference proteome</keyword>
<dbReference type="InterPro" id="IPR041657">
    <property type="entry name" value="HTH_17"/>
</dbReference>
<evidence type="ECO:0000313" key="3">
    <source>
        <dbReference type="Proteomes" id="UP000479526"/>
    </source>
</evidence>
<dbReference type="GO" id="GO:0003677">
    <property type="term" value="F:DNA binding"/>
    <property type="evidence" value="ECO:0007669"/>
    <property type="project" value="InterPro"/>
</dbReference>
<accession>A0A7C9J9U1</accession>
<dbReference type="Proteomes" id="UP000479526">
    <property type="component" value="Unassembled WGS sequence"/>
</dbReference>
<proteinExistence type="predicted"/>
<evidence type="ECO:0000259" key="1">
    <source>
        <dbReference type="Pfam" id="PF12728"/>
    </source>
</evidence>
<dbReference type="InterPro" id="IPR009061">
    <property type="entry name" value="DNA-bd_dom_put_sf"/>
</dbReference>
<dbReference type="Gene3D" id="1.10.1660.10">
    <property type="match status" value="1"/>
</dbReference>
<dbReference type="AlphaFoldDB" id="A0A7C9J9U1"/>
<dbReference type="SUPFAM" id="SSF46955">
    <property type="entry name" value="Putative DNA-binding domain"/>
    <property type="match status" value="1"/>
</dbReference>
<dbReference type="EMBL" id="WXEW01000001">
    <property type="protein sequence ID" value="NAS20301.1"/>
    <property type="molecule type" value="Genomic_DNA"/>
</dbReference>
<dbReference type="NCBIfam" id="TIGR01764">
    <property type="entry name" value="excise"/>
    <property type="match status" value="1"/>
</dbReference>